<dbReference type="SUPFAM" id="SSF53335">
    <property type="entry name" value="S-adenosyl-L-methionine-dependent methyltransferases"/>
    <property type="match status" value="1"/>
</dbReference>
<dbReference type="EC" id="2.1.1.223" evidence="7"/>
<organism evidence="7">
    <name type="scientific">bioreactor metagenome</name>
    <dbReference type="NCBI Taxonomy" id="1076179"/>
    <lineage>
        <taxon>unclassified sequences</taxon>
        <taxon>metagenomes</taxon>
        <taxon>ecological metagenomes</taxon>
    </lineage>
</organism>
<dbReference type="GO" id="GO:0008033">
    <property type="term" value="P:tRNA processing"/>
    <property type="evidence" value="ECO:0007669"/>
    <property type="project" value="UniProtKB-KW"/>
</dbReference>
<dbReference type="PROSITE" id="PS00092">
    <property type="entry name" value="N6_MTASE"/>
    <property type="match status" value="1"/>
</dbReference>
<evidence type="ECO:0000256" key="5">
    <source>
        <dbReference type="ARBA" id="ARBA00022694"/>
    </source>
</evidence>
<dbReference type="GO" id="GO:0003676">
    <property type="term" value="F:nucleic acid binding"/>
    <property type="evidence" value="ECO:0007669"/>
    <property type="project" value="InterPro"/>
</dbReference>
<protein>
    <submittedName>
        <fullName evidence="7">tRNA1(Val) (Adenine(37)-N6)-methyltransferase</fullName>
        <ecNumber evidence="7">2.1.1.223</ecNumber>
    </submittedName>
</protein>
<feature type="domain" description="Methyltransferase small" evidence="6">
    <location>
        <begin position="32"/>
        <end position="115"/>
    </location>
</feature>
<dbReference type="Gene3D" id="3.40.50.150">
    <property type="entry name" value="Vaccinia Virus protein VP39"/>
    <property type="match status" value="1"/>
</dbReference>
<proteinExistence type="inferred from homology"/>
<evidence type="ECO:0000256" key="3">
    <source>
        <dbReference type="ARBA" id="ARBA00022679"/>
    </source>
</evidence>
<dbReference type="GO" id="GO:0032259">
    <property type="term" value="P:methylation"/>
    <property type="evidence" value="ECO:0007669"/>
    <property type="project" value="UniProtKB-KW"/>
</dbReference>
<dbReference type="CDD" id="cd02440">
    <property type="entry name" value="AdoMet_MTases"/>
    <property type="match status" value="1"/>
</dbReference>
<evidence type="ECO:0000256" key="4">
    <source>
        <dbReference type="ARBA" id="ARBA00022691"/>
    </source>
</evidence>
<dbReference type="PANTHER" id="PTHR47739:SF1">
    <property type="entry name" value="TRNA1(VAL) (ADENINE(37)-N6)-METHYLTRANSFERASE"/>
    <property type="match status" value="1"/>
</dbReference>
<evidence type="ECO:0000259" key="6">
    <source>
        <dbReference type="Pfam" id="PF05175"/>
    </source>
</evidence>
<dbReference type="GO" id="GO:0016430">
    <property type="term" value="F:tRNA (adenine-N6)-methyltransferase activity"/>
    <property type="evidence" value="ECO:0007669"/>
    <property type="project" value="InterPro"/>
</dbReference>
<keyword evidence="3 7" id="KW-0808">Transferase</keyword>
<dbReference type="PANTHER" id="PTHR47739">
    <property type="entry name" value="TRNA1(VAL) (ADENINE(37)-N6)-METHYLTRANSFERASE"/>
    <property type="match status" value="1"/>
</dbReference>
<dbReference type="InterPro" id="IPR050210">
    <property type="entry name" value="tRNA_Adenine-N(6)_MTase"/>
</dbReference>
<evidence type="ECO:0000256" key="2">
    <source>
        <dbReference type="ARBA" id="ARBA00022603"/>
    </source>
</evidence>
<dbReference type="InterPro" id="IPR007848">
    <property type="entry name" value="Small_mtfrase_dom"/>
</dbReference>
<keyword evidence="2 7" id="KW-0489">Methyltransferase</keyword>
<dbReference type="EMBL" id="VSSQ01000117">
    <property type="protein sequence ID" value="MPL78500.1"/>
    <property type="molecule type" value="Genomic_DNA"/>
</dbReference>
<accession>A0A644UHY6</accession>
<evidence type="ECO:0000256" key="1">
    <source>
        <dbReference type="ARBA" id="ARBA00022490"/>
    </source>
</evidence>
<keyword evidence="4" id="KW-0949">S-adenosyl-L-methionine</keyword>
<dbReference type="HAMAP" id="MF_01872">
    <property type="entry name" value="tRNA_methyltr_YfiC"/>
    <property type="match status" value="1"/>
</dbReference>
<comment type="caution">
    <text evidence="7">The sequence shown here is derived from an EMBL/GenBank/DDBJ whole genome shotgun (WGS) entry which is preliminary data.</text>
</comment>
<dbReference type="InterPro" id="IPR002052">
    <property type="entry name" value="DNA_methylase_N6_adenine_CS"/>
</dbReference>
<gene>
    <name evidence="7" type="primary">yfiC_8</name>
    <name evidence="7" type="ORF">SDC9_24369</name>
</gene>
<dbReference type="InterPro" id="IPR029063">
    <property type="entry name" value="SAM-dependent_MTases_sf"/>
</dbReference>
<sequence>MAFRFKQFSVEDTACTMKVGTDSVLLGAWTAVNGSSKILDIGTGCGILALMAAQRSSAGIIGIDIDAASVKAAHGNFSRSPWSGRLTAFNLSLQDFCTKNPLQFDHILTNPPFFVNSLKAPLPSRNRARHNDELPFPELAECCQQLLKLEGKLSLVLPVKEAELFLEIARENGFYLNRTLEIRPYTHRPANRMLMEFGKKPDTETTTDWLGIRGEENYYTLEYRKLTKDFYLDF</sequence>
<reference evidence="7" key="1">
    <citation type="submission" date="2019-08" db="EMBL/GenBank/DDBJ databases">
        <authorList>
            <person name="Kucharzyk K."/>
            <person name="Murdoch R.W."/>
            <person name="Higgins S."/>
            <person name="Loffler F."/>
        </authorList>
    </citation>
    <scope>NUCLEOTIDE SEQUENCE</scope>
</reference>
<evidence type="ECO:0000313" key="7">
    <source>
        <dbReference type="EMBL" id="MPL78500.1"/>
    </source>
</evidence>
<name>A0A644UHY6_9ZZZZ</name>
<keyword evidence="5" id="KW-0819">tRNA processing</keyword>
<dbReference type="AlphaFoldDB" id="A0A644UHY6"/>
<keyword evidence="1" id="KW-0963">Cytoplasm</keyword>
<dbReference type="InterPro" id="IPR022882">
    <property type="entry name" value="tRNA_adenine-N6_MeTrfase"/>
</dbReference>
<dbReference type="Pfam" id="PF05175">
    <property type="entry name" value="MTS"/>
    <property type="match status" value="1"/>
</dbReference>